<keyword evidence="8 11" id="KW-1133">Transmembrane helix</keyword>
<dbReference type="InterPro" id="IPR015500">
    <property type="entry name" value="Peptidase_S8_subtilisin-rel"/>
</dbReference>
<gene>
    <name evidence="14" type="primary">mycP</name>
    <name evidence="14" type="ORF">ACFSUT_34055</name>
</gene>
<dbReference type="InterPro" id="IPR023828">
    <property type="entry name" value="Peptidase_S8_Ser-AS"/>
</dbReference>
<evidence type="ECO:0000256" key="8">
    <source>
        <dbReference type="ARBA" id="ARBA00022989"/>
    </source>
</evidence>
<feature type="transmembrane region" description="Helical" evidence="11">
    <location>
        <begin position="367"/>
        <end position="390"/>
    </location>
</feature>
<evidence type="ECO:0000313" key="15">
    <source>
        <dbReference type="Proteomes" id="UP001597542"/>
    </source>
</evidence>
<keyword evidence="6 10" id="KW-0378">Hydrolase</keyword>
<keyword evidence="4 10" id="KW-0645">Protease</keyword>
<evidence type="ECO:0000256" key="7">
    <source>
        <dbReference type="ARBA" id="ARBA00022825"/>
    </source>
</evidence>
<evidence type="ECO:0000256" key="12">
    <source>
        <dbReference type="SAM" id="SignalP"/>
    </source>
</evidence>
<dbReference type="PANTHER" id="PTHR43806:SF11">
    <property type="entry name" value="CEREVISIN-RELATED"/>
    <property type="match status" value="1"/>
</dbReference>
<dbReference type="InterPro" id="IPR036852">
    <property type="entry name" value="Peptidase_S8/S53_dom_sf"/>
</dbReference>
<evidence type="ECO:0000256" key="9">
    <source>
        <dbReference type="ARBA" id="ARBA00023136"/>
    </source>
</evidence>
<comment type="subcellular location">
    <subcellularLocation>
        <location evidence="1">Cell membrane</location>
        <topology evidence="1">Single-pass membrane protein</topology>
    </subcellularLocation>
</comment>
<evidence type="ECO:0000256" key="2">
    <source>
        <dbReference type="ARBA" id="ARBA00011073"/>
    </source>
</evidence>
<evidence type="ECO:0000256" key="6">
    <source>
        <dbReference type="ARBA" id="ARBA00022801"/>
    </source>
</evidence>
<dbReference type="GO" id="GO:0006508">
    <property type="term" value="P:proteolysis"/>
    <property type="evidence" value="ECO:0007669"/>
    <property type="project" value="UniProtKB-KW"/>
</dbReference>
<keyword evidence="12" id="KW-0732">Signal</keyword>
<evidence type="ECO:0000256" key="5">
    <source>
        <dbReference type="ARBA" id="ARBA00022692"/>
    </source>
</evidence>
<dbReference type="Gene3D" id="3.40.50.200">
    <property type="entry name" value="Peptidase S8/S53 domain"/>
    <property type="match status" value="1"/>
</dbReference>
<dbReference type="Proteomes" id="UP001597542">
    <property type="component" value="Unassembled WGS sequence"/>
</dbReference>
<dbReference type="PRINTS" id="PR00723">
    <property type="entry name" value="SUBTILISIN"/>
</dbReference>
<dbReference type="InterPro" id="IPR022398">
    <property type="entry name" value="Peptidase_S8_His-AS"/>
</dbReference>
<keyword evidence="5 11" id="KW-0812">Transmembrane</keyword>
<keyword evidence="7 10" id="KW-0720">Serine protease</keyword>
<dbReference type="PROSITE" id="PS51892">
    <property type="entry name" value="SUBTILASE"/>
    <property type="match status" value="1"/>
</dbReference>
<evidence type="ECO:0000256" key="1">
    <source>
        <dbReference type="ARBA" id="ARBA00004162"/>
    </source>
</evidence>
<evidence type="ECO:0000256" key="11">
    <source>
        <dbReference type="SAM" id="Phobius"/>
    </source>
</evidence>
<name>A0ABW5I7N1_9PSEU</name>
<feature type="signal peptide" evidence="12">
    <location>
        <begin position="1"/>
        <end position="28"/>
    </location>
</feature>
<reference evidence="15" key="1">
    <citation type="journal article" date="2019" name="Int. J. Syst. Evol. Microbiol.">
        <title>The Global Catalogue of Microorganisms (GCM) 10K type strain sequencing project: providing services to taxonomists for standard genome sequencing and annotation.</title>
        <authorList>
            <consortium name="The Broad Institute Genomics Platform"/>
            <consortium name="The Broad Institute Genome Sequencing Center for Infectious Disease"/>
            <person name="Wu L."/>
            <person name="Ma J."/>
        </authorList>
    </citation>
    <scope>NUCLEOTIDE SEQUENCE [LARGE SCALE GENOMIC DNA]</scope>
    <source>
        <strain evidence="15">CGMCC 4.7638</strain>
    </source>
</reference>
<evidence type="ECO:0000259" key="13">
    <source>
        <dbReference type="Pfam" id="PF00082"/>
    </source>
</evidence>
<dbReference type="EMBL" id="JBHUKQ010000016">
    <property type="protein sequence ID" value="MFD2485337.1"/>
    <property type="molecule type" value="Genomic_DNA"/>
</dbReference>
<proteinExistence type="inferred from homology"/>
<feature type="active site" description="Charge relay system" evidence="10">
    <location>
        <position position="120"/>
    </location>
</feature>
<sequence>MRHLSKRWTCCLGASVFALMALAVPASAQEQPAAPPVLDPRSLQPGQCAPPSSVVVKAVPWAQTRLVPERAWPLSRGGGQLVAVIDTGVDGSVPQLAGKVEPGQDIVRGNAPAQDDCVGHGTFVAGIIAASQTPGIGLAGVAPDARILPIRQTTNGQDGTNSRMATAIHAAVDAGARVLNISAASSFSTSDLESAVDYAASRDVLIVAAVFNDAQNENAVSYPAAYPKVLAVAAVGPDSQRASFSAVGDYVDIAAPGVNVLSLAPGGSGHVLGSGTSFAAPFVAGTAALVRARYPDLTAAQVKHRLEATADHPASVLPSPAVGWGVVNPYAAVSRILPEEHGAAAVPARLTTVAGPAPAPSLGAGNAAALVVGGSAAVLGVCALAGALIVPRGRSRGWRPTGFEQPATGEEEVRA</sequence>
<dbReference type="PROSITE" id="PS00137">
    <property type="entry name" value="SUBTILASE_HIS"/>
    <property type="match status" value="1"/>
</dbReference>
<comment type="similarity">
    <text evidence="2 10">Belongs to the peptidase S8 family.</text>
</comment>
<dbReference type="GO" id="GO:0008233">
    <property type="term" value="F:peptidase activity"/>
    <property type="evidence" value="ECO:0007669"/>
    <property type="project" value="UniProtKB-KW"/>
</dbReference>
<feature type="active site" description="Charge relay system" evidence="10">
    <location>
        <position position="86"/>
    </location>
</feature>
<evidence type="ECO:0000313" key="14">
    <source>
        <dbReference type="EMBL" id="MFD2485337.1"/>
    </source>
</evidence>
<protein>
    <submittedName>
        <fullName evidence="14">Type VII secretion-associated serine protease mycosin</fullName>
    </submittedName>
</protein>
<dbReference type="Pfam" id="PF00082">
    <property type="entry name" value="Peptidase_S8"/>
    <property type="match status" value="1"/>
</dbReference>
<organism evidence="14 15">
    <name type="scientific">Amycolatopsis albidoflavus</name>
    <dbReference type="NCBI Taxonomy" id="102226"/>
    <lineage>
        <taxon>Bacteria</taxon>
        <taxon>Bacillati</taxon>
        <taxon>Actinomycetota</taxon>
        <taxon>Actinomycetes</taxon>
        <taxon>Pseudonocardiales</taxon>
        <taxon>Pseudonocardiaceae</taxon>
        <taxon>Amycolatopsis</taxon>
    </lineage>
</organism>
<feature type="chain" id="PRO_5045851654" evidence="12">
    <location>
        <begin position="29"/>
        <end position="415"/>
    </location>
</feature>
<dbReference type="SUPFAM" id="SSF52743">
    <property type="entry name" value="Subtilisin-like"/>
    <property type="match status" value="1"/>
</dbReference>
<dbReference type="RefSeq" id="WP_344278841.1">
    <property type="nucleotide sequence ID" value="NZ_BAAAHV010000015.1"/>
</dbReference>
<accession>A0ABW5I7N1</accession>
<keyword evidence="15" id="KW-1185">Reference proteome</keyword>
<evidence type="ECO:0000256" key="4">
    <source>
        <dbReference type="ARBA" id="ARBA00022670"/>
    </source>
</evidence>
<dbReference type="PROSITE" id="PS00138">
    <property type="entry name" value="SUBTILASE_SER"/>
    <property type="match status" value="1"/>
</dbReference>
<dbReference type="InterPro" id="IPR050131">
    <property type="entry name" value="Peptidase_S8_subtilisin-like"/>
</dbReference>
<evidence type="ECO:0000256" key="3">
    <source>
        <dbReference type="ARBA" id="ARBA00022475"/>
    </source>
</evidence>
<feature type="domain" description="Peptidase S8/S53" evidence="13">
    <location>
        <begin position="77"/>
        <end position="325"/>
    </location>
</feature>
<keyword evidence="9 11" id="KW-0472">Membrane</keyword>
<evidence type="ECO:0000256" key="10">
    <source>
        <dbReference type="PROSITE-ProRule" id="PRU01240"/>
    </source>
</evidence>
<feature type="active site" description="Charge relay system" evidence="10">
    <location>
        <position position="277"/>
    </location>
</feature>
<dbReference type="InterPro" id="IPR023834">
    <property type="entry name" value="T7SS_pept_S8A_mycosin"/>
</dbReference>
<dbReference type="InterPro" id="IPR000209">
    <property type="entry name" value="Peptidase_S8/S53_dom"/>
</dbReference>
<dbReference type="NCBIfam" id="TIGR03921">
    <property type="entry name" value="T7SS_mycosin"/>
    <property type="match status" value="1"/>
</dbReference>
<comment type="caution">
    <text evidence="14">The sequence shown here is derived from an EMBL/GenBank/DDBJ whole genome shotgun (WGS) entry which is preliminary data.</text>
</comment>
<keyword evidence="3" id="KW-1003">Cell membrane</keyword>
<dbReference type="PANTHER" id="PTHR43806">
    <property type="entry name" value="PEPTIDASE S8"/>
    <property type="match status" value="1"/>
</dbReference>